<dbReference type="NCBIfam" id="TIGR01587">
    <property type="entry name" value="cas3_core"/>
    <property type="match status" value="1"/>
</dbReference>
<dbReference type="NCBIfam" id="TIGR00277">
    <property type="entry name" value="HDIG"/>
    <property type="match status" value="1"/>
</dbReference>
<dbReference type="InterPro" id="IPR014001">
    <property type="entry name" value="Helicase_ATP-bd"/>
</dbReference>
<dbReference type="GO" id="GO:0046872">
    <property type="term" value="F:metal ion binding"/>
    <property type="evidence" value="ECO:0007669"/>
    <property type="project" value="UniProtKB-KW"/>
</dbReference>
<dbReference type="PANTHER" id="PTHR47963:SF9">
    <property type="entry name" value="CRISPR-ASSOCIATED ENDONUCLEASE_HELICASE CAS3"/>
    <property type="match status" value="1"/>
</dbReference>
<organism evidence="11 12">
    <name type="scientific">Bacteroides fragilis</name>
    <dbReference type="NCBI Taxonomy" id="817"/>
    <lineage>
        <taxon>Bacteria</taxon>
        <taxon>Pseudomonadati</taxon>
        <taxon>Bacteroidota</taxon>
        <taxon>Bacteroidia</taxon>
        <taxon>Bacteroidales</taxon>
        <taxon>Bacteroidaceae</taxon>
        <taxon>Bacteroides</taxon>
    </lineage>
</organism>
<evidence type="ECO:0000313" key="12">
    <source>
        <dbReference type="Proteomes" id="UP000266644"/>
    </source>
</evidence>
<dbReference type="InterPro" id="IPR006474">
    <property type="entry name" value="Helicase_Cas3_CRISPR-ass_core"/>
</dbReference>
<gene>
    <name evidence="11" type="primary">cas3</name>
    <name evidence="11" type="ORF">DW228_03160</name>
</gene>
<dbReference type="InterPro" id="IPR006674">
    <property type="entry name" value="HD_domain"/>
</dbReference>
<dbReference type="EMBL" id="QRJE01000004">
    <property type="protein sequence ID" value="RHH15503.1"/>
    <property type="molecule type" value="Genomic_DNA"/>
</dbReference>
<dbReference type="SMART" id="SM00490">
    <property type="entry name" value="HELICc"/>
    <property type="match status" value="1"/>
</dbReference>
<dbReference type="InterPro" id="IPR027417">
    <property type="entry name" value="P-loop_NTPase"/>
</dbReference>
<sequence>MGSRYDYILAKSESNGGTPLKSHLESVAFFAQIAARYAGMDENVVKIGALLHDIGKASPLFQARLKGEKTPYEKVFRHEVASLFFLKLIERSLWPEVIDMIIAHHKSVYKDRSSSGLLDLKDYYGEENTFSDHVAGFPSWNVDAIGILRELNFPGLSADSLLSEEDALEAYRYAIEHCRRKPKGWSKWKGLLMGVDHLASATEEFKERIPTLFSIPDVGFYNRQHPLYPLSQVLSEANKKHTFVKAPTGAGKTDFLLKRCQGRIFYTLPFQASINAMYERIHRDLNGMVEDVRLLHSMSRLVIEGEKAWEEKVIQDKIGASIKVLTPHQLASVSLGTKGYETLLFDLCGCDIILDEIHTYSDIMQSIILTMIEVLVHIGCRIHVGTATMPLELEQKILDILGRDKTQQVELLPSVLDSFNRHIVHKVTDFDSVLPVLREAIENDQKILIVCNRVRNAQILFERIDELYPEVDKMLIHSRFKRKDRNRLEKELQDTYNKMPRACIVVSTQVVEVSLDISFDMMITETAPIDALIQRFGRINRKRKPKEERTLKHIYVIAPPDKKEDCLPYSQEILQRSYDALPQDSLLEESSLQRLIDQVYPQVNVIDLSLDAAFADGKWRLKELFHLPKSAFIEKLDIDSVSCITQEDADTGKYREATAEERILMEIPMRYSSLRWKKLETFPYGSHPFVIPDIAYSSDRGLDVTKMGAENYDTNYQML</sequence>
<evidence type="ECO:0000313" key="11">
    <source>
        <dbReference type="EMBL" id="RHH15503.1"/>
    </source>
</evidence>
<dbReference type="CDD" id="cd09641">
    <property type="entry name" value="Cas3''_I"/>
    <property type="match status" value="1"/>
</dbReference>
<dbReference type="InterPro" id="IPR054712">
    <property type="entry name" value="Cas3-like_dom"/>
</dbReference>
<dbReference type="Gene3D" id="1.10.3210.30">
    <property type="match status" value="1"/>
</dbReference>
<evidence type="ECO:0000256" key="3">
    <source>
        <dbReference type="ARBA" id="ARBA00022722"/>
    </source>
</evidence>
<evidence type="ECO:0000256" key="2">
    <source>
        <dbReference type="ARBA" id="ARBA00009046"/>
    </source>
</evidence>
<dbReference type="Pfam" id="PF22590">
    <property type="entry name" value="Cas3-like_C_2"/>
    <property type="match status" value="1"/>
</dbReference>
<keyword evidence="8" id="KW-0067">ATP-binding</keyword>
<dbReference type="GO" id="GO:0005524">
    <property type="term" value="F:ATP binding"/>
    <property type="evidence" value="ECO:0007669"/>
    <property type="project" value="UniProtKB-KW"/>
</dbReference>
<comment type="similarity">
    <text evidence="2">In the central section; belongs to the CRISPR-associated helicase Cas3 family.</text>
</comment>
<reference evidence="11 12" key="1">
    <citation type="submission" date="2018-08" db="EMBL/GenBank/DDBJ databases">
        <title>A genome reference for cultivated species of the human gut microbiota.</title>
        <authorList>
            <person name="Zou Y."/>
            <person name="Xue W."/>
            <person name="Luo G."/>
        </authorList>
    </citation>
    <scope>NUCLEOTIDE SEQUENCE [LARGE SCALE GENOMIC DNA]</scope>
    <source>
        <strain evidence="11 12">AM18-6</strain>
    </source>
</reference>
<keyword evidence="3" id="KW-0540">Nuclease</keyword>
<evidence type="ECO:0000256" key="9">
    <source>
        <dbReference type="ARBA" id="ARBA00023118"/>
    </source>
</evidence>
<evidence type="ECO:0000256" key="8">
    <source>
        <dbReference type="ARBA" id="ARBA00022840"/>
    </source>
</evidence>
<dbReference type="GO" id="GO:0004518">
    <property type="term" value="F:nuclease activity"/>
    <property type="evidence" value="ECO:0007669"/>
    <property type="project" value="UniProtKB-KW"/>
</dbReference>
<proteinExistence type="inferred from homology"/>
<comment type="caution">
    <text evidence="11">The sequence shown here is derived from an EMBL/GenBank/DDBJ whole genome shotgun (WGS) entry which is preliminary data.</text>
</comment>
<keyword evidence="7" id="KW-0347">Helicase</keyword>
<dbReference type="SUPFAM" id="SSF52540">
    <property type="entry name" value="P-loop containing nucleoside triphosphate hydrolases"/>
    <property type="match status" value="1"/>
</dbReference>
<dbReference type="Gene3D" id="3.40.50.300">
    <property type="entry name" value="P-loop containing nucleotide triphosphate hydrolases"/>
    <property type="match status" value="2"/>
</dbReference>
<evidence type="ECO:0000256" key="4">
    <source>
        <dbReference type="ARBA" id="ARBA00022723"/>
    </source>
</evidence>
<dbReference type="GO" id="GO:0003723">
    <property type="term" value="F:RNA binding"/>
    <property type="evidence" value="ECO:0007669"/>
    <property type="project" value="TreeGrafter"/>
</dbReference>
<dbReference type="InterPro" id="IPR006483">
    <property type="entry name" value="CRISPR-assoc_Cas3_HD"/>
</dbReference>
<keyword evidence="9" id="KW-0051">Antiviral defense</keyword>
<protein>
    <submittedName>
        <fullName evidence="11">CRISPR-associated helicase Cas3</fullName>
    </submittedName>
</protein>
<dbReference type="InterPro" id="IPR001650">
    <property type="entry name" value="Helicase_C-like"/>
</dbReference>
<dbReference type="InterPro" id="IPR011545">
    <property type="entry name" value="DEAD/DEAH_box_helicase_dom"/>
</dbReference>
<evidence type="ECO:0000259" key="10">
    <source>
        <dbReference type="PROSITE" id="PS51643"/>
    </source>
</evidence>
<evidence type="ECO:0000256" key="5">
    <source>
        <dbReference type="ARBA" id="ARBA00022741"/>
    </source>
</evidence>
<name>A0A396C3B3_BACFG</name>
<keyword evidence="4" id="KW-0479">Metal-binding</keyword>
<dbReference type="AlphaFoldDB" id="A0A396C3B3"/>
<dbReference type="GO" id="GO:0003724">
    <property type="term" value="F:RNA helicase activity"/>
    <property type="evidence" value="ECO:0007669"/>
    <property type="project" value="TreeGrafter"/>
</dbReference>
<dbReference type="PANTHER" id="PTHR47963">
    <property type="entry name" value="DEAD-BOX ATP-DEPENDENT RNA HELICASE 47, MITOCHONDRIAL"/>
    <property type="match status" value="1"/>
</dbReference>
<dbReference type="InterPro" id="IPR038257">
    <property type="entry name" value="CRISPR-assoc_Cas3_HD_sf"/>
</dbReference>
<keyword evidence="5" id="KW-0547">Nucleotide-binding</keyword>
<dbReference type="InterPro" id="IPR050547">
    <property type="entry name" value="DEAD_box_RNA_helicases"/>
</dbReference>
<dbReference type="GO" id="GO:0016787">
    <property type="term" value="F:hydrolase activity"/>
    <property type="evidence" value="ECO:0007669"/>
    <property type="project" value="UniProtKB-KW"/>
</dbReference>
<accession>A0A396C3B3</accession>
<comment type="similarity">
    <text evidence="1">In the N-terminal section; belongs to the CRISPR-associated nuclease Cas3-HD family.</text>
</comment>
<dbReference type="PROSITE" id="PS51643">
    <property type="entry name" value="HD_CAS3"/>
    <property type="match status" value="1"/>
</dbReference>
<dbReference type="Pfam" id="PF00270">
    <property type="entry name" value="DEAD"/>
    <property type="match status" value="1"/>
</dbReference>
<dbReference type="SMART" id="SM00487">
    <property type="entry name" value="DEXDc"/>
    <property type="match status" value="1"/>
</dbReference>
<dbReference type="Pfam" id="PF01966">
    <property type="entry name" value="HD"/>
    <property type="match status" value="1"/>
</dbReference>
<dbReference type="Proteomes" id="UP000266644">
    <property type="component" value="Unassembled WGS sequence"/>
</dbReference>
<dbReference type="InterPro" id="IPR006675">
    <property type="entry name" value="HDIG_dom"/>
</dbReference>
<evidence type="ECO:0000256" key="6">
    <source>
        <dbReference type="ARBA" id="ARBA00022801"/>
    </source>
</evidence>
<feature type="domain" description="HD Cas3-type" evidence="10">
    <location>
        <begin position="13"/>
        <end position="198"/>
    </location>
</feature>
<evidence type="ECO:0000256" key="7">
    <source>
        <dbReference type="ARBA" id="ARBA00022806"/>
    </source>
</evidence>
<evidence type="ECO:0000256" key="1">
    <source>
        <dbReference type="ARBA" id="ARBA00006847"/>
    </source>
</evidence>
<dbReference type="NCBIfam" id="TIGR01596">
    <property type="entry name" value="cas3_HD"/>
    <property type="match status" value="1"/>
</dbReference>
<dbReference type="GO" id="GO:0051607">
    <property type="term" value="P:defense response to virus"/>
    <property type="evidence" value="ECO:0007669"/>
    <property type="project" value="UniProtKB-KW"/>
</dbReference>
<dbReference type="SUPFAM" id="SSF109604">
    <property type="entry name" value="HD-domain/PDEase-like"/>
    <property type="match status" value="1"/>
</dbReference>
<keyword evidence="6" id="KW-0378">Hydrolase</keyword>
<dbReference type="RefSeq" id="WP_122329897.1">
    <property type="nucleotide sequence ID" value="NZ_JAGJIB010000028.1"/>
</dbReference>